<dbReference type="NCBIfam" id="TIGR04274">
    <property type="entry name" value="hypoxanDNAglyco"/>
    <property type="match status" value="1"/>
</dbReference>
<dbReference type="EC" id="3.2.2.15" evidence="2"/>
<reference evidence="2 3" key="1">
    <citation type="submission" date="2024-05" db="EMBL/GenBank/DDBJ databases">
        <title>Roseateles sp. DJS-2-20 16S ribosomal RNA gene Genome sequencing and assembly.</title>
        <authorList>
            <person name="Woo H."/>
        </authorList>
    </citation>
    <scope>NUCLEOTIDE SEQUENCE [LARGE SCALE GENOMIC DNA]</scope>
    <source>
        <strain evidence="2 3">DJS-2-20</strain>
    </source>
</reference>
<dbReference type="Gene3D" id="3.40.470.10">
    <property type="entry name" value="Uracil-DNA glycosylase-like domain"/>
    <property type="match status" value="1"/>
</dbReference>
<dbReference type="RefSeq" id="WP_347702678.1">
    <property type="nucleotide sequence ID" value="NZ_JBDPZD010000001.1"/>
</dbReference>
<keyword evidence="3" id="KW-1185">Reference proteome</keyword>
<dbReference type="Proteomes" id="UP001495147">
    <property type="component" value="Unassembled WGS sequence"/>
</dbReference>
<accession>A0ABV0FVW9</accession>
<name>A0ABV0FVW9_9BURK</name>
<evidence type="ECO:0000313" key="2">
    <source>
        <dbReference type="EMBL" id="MEO3689835.1"/>
    </source>
</evidence>
<evidence type="ECO:0000259" key="1">
    <source>
        <dbReference type="SMART" id="SM00986"/>
    </source>
</evidence>
<dbReference type="InterPro" id="IPR005122">
    <property type="entry name" value="Uracil-DNA_glycosylase-like"/>
</dbReference>
<dbReference type="SMART" id="SM00986">
    <property type="entry name" value="UDG"/>
    <property type="match status" value="1"/>
</dbReference>
<dbReference type="SMART" id="SM00987">
    <property type="entry name" value="UreE_C"/>
    <property type="match status" value="1"/>
</dbReference>
<dbReference type="InterPro" id="IPR026353">
    <property type="entry name" value="Hypoxan-DNA_Glyclase"/>
</dbReference>
<keyword evidence="2" id="KW-0326">Glycosidase</keyword>
<feature type="domain" description="Uracil-DNA glycosylase-like" evidence="1">
    <location>
        <begin position="7"/>
        <end position="161"/>
    </location>
</feature>
<evidence type="ECO:0000313" key="3">
    <source>
        <dbReference type="Proteomes" id="UP001495147"/>
    </source>
</evidence>
<sequence length="166" mass="18025">MLSQGLAPVWRADAELLLLGSFPGQASLAAAQYYAHPRNAFWPLVAALIQVPDLPAQPYAQRLETLKQHRVALWDVVDRCVRPGSLDSDIRAAEPTDLATLVQQLPRLRAIGCNGGTAHRQALRALQGLEGLPPVLALPSSSPALASLSFEAKRERWLALLSPLRN</sequence>
<organism evidence="2 3">
    <name type="scientific">Roseateles paludis</name>
    <dbReference type="NCBI Taxonomy" id="3145238"/>
    <lineage>
        <taxon>Bacteria</taxon>
        <taxon>Pseudomonadati</taxon>
        <taxon>Pseudomonadota</taxon>
        <taxon>Betaproteobacteria</taxon>
        <taxon>Burkholderiales</taxon>
        <taxon>Sphaerotilaceae</taxon>
        <taxon>Roseateles</taxon>
    </lineage>
</organism>
<dbReference type="SUPFAM" id="SSF52141">
    <property type="entry name" value="Uracil-DNA glycosylase-like"/>
    <property type="match status" value="1"/>
</dbReference>
<protein>
    <submittedName>
        <fullName evidence="2">DNA-deoxyinosine glycosylase</fullName>
        <ecNumber evidence="2">3.2.2.15</ecNumber>
    </submittedName>
</protein>
<comment type="caution">
    <text evidence="2">The sequence shown here is derived from an EMBL/GenBank/DDBJ whole genome shotgun (WGS) entry which is preliminary data.</text>
</comment>
<keyword evidence="2" id="KW-0378">Hydrolase</keyword>
<dbReference type="EMBL" id="JBDPZD010000001">
    <property type="protein sequence ID" value="MEO3689835.1"/>
    <property type="molecule type" value="Genomic_DNA"/>
</dbReference>
<proteinExistence type="predicted"/>
<dbReference type="CDD" id="cd10032">
    <property type="entry name" value="UDG-F6_HDG"/>
    <property type="match status" value="1"/>
</dbReference>
<dbReference type="Pfam" id="PF03167">
    <property type="entry name" value="UDG"/>
    <property type="match status" value="1"/>
</dbReference>
<gene>
    <name evidence="2" type="ORF">ABDJ85_00040</name>
</gene>
<dbReference type="InterPro" id="IPR036895">
    <property type="entry name" value="Uracil-DNA_glycosylase-like_sf"/>
</dbReference>
<dbReference type="GO" id="GO:0033958">
    <property type="term" value="F:DNA-deoxyinosine glycosylase activity"/>
    <property type="evidence" value="ECO:0007669"/>
    <property type="project" value="UniProtKB-EC"/>
</dbReference>